<feature type="transmembrane region" description="Helical" evidence="1">
    <location>
        <begin position="173"/>
        <end position="194"/>
    </location>
</feature>
<dbReference type="AlphaFoldDB" id="A0A2U3LAK4"/>
<gene>
    <name evidence="3" type="ORF">SBA1_90064</name>
</gene>
<proteinExistence type="predicted"/>
<accession>A0A2U3LAK4</accession>
<dbReference type="GO" id="GO:0080120">
    <property type="term" value="P:CAAX-box protein maturation"/>
    <property type="evidence" value="ECO:0007669"/>
    <property type="project" value="UniProtKB-ARBA"/>
</dbReference>
<dbReference type="Pfam" id="PF02517">
    <property type="entry name" value="Rce1-like"/>
    <property type="match status" value="1"/>
</dbReference>
<protein>
    <recommendedName>
        <fullName evidence="2">CAAX prenyl protease 2/Lysostaphin resistance protein A-like domain-containing protein</fullName>
    </recommendedName>
</protein>
<feature type="transmembrane region" description="Helical" evidence="1">
    <location>
        <begin position="33"/>
        <end position="50"/>
    </location>
</feature>
<evidence type="ECO:0000256" key="1">
    <source>
        <dbReference type="SAM" id="Phobius"/>
    </source>
</evidence>
<evidence type="ECO:0000313" key="4">
    <source>
        <dbReference type="Proteomes" id="UP000238701"/>
    </source>
</evidence>
<organism evidence="3 4">
    <name type="scientific">Candidatus Sulfotelmatobacter kueseliae</name>
    <dbReference type="NCBI Taxonomy" id="2042962"/>
    <lineage>
        <taxon>Bacteria</taxon>
        <taxon>Pseudomonadati</taxon>
        <taxon>Acidobacteriota</taxon>
        <taxon>Terriglobia</taxon>
        <taxon>Terriglobales</taxon>
        <taxon>Candidatus Korobacteraceae</taxon>
        <taxon>Candidatus Sulfotelmatobacter</taxon>
    </lineage>
</organism>
<feature type="transmembrane region" description="Helical" evidence="1">
    <location>
        <begin position="10"/>
        <end position="27"/>
    </location>
</feature>
<feature type="transmembrane region" description="Helical" evidence="1">
    <location>
        <begin position="127"/>
        <end position="144"/>
    </location>
</feature>
<sequence length="214" mass="23399">MSQPGRARDVVELILGYGLIVFVIWMPDHPQRILSPVVLVATLAVVLARGPSRDELGFGRRGLLPSLWIVPAAVVLSTVSVLLAKRLGTFHPVSDSNVKHVTGYILWTLYQQFLLNDYLLPRLTGVFGSEALAASTAAILFAGAHLPSPWLTLATLVWGAVSCLLFRRYRNLYALGLAQGLLGLCFAVCVPDALHHHLRVGLGYLRYRGTPPVR</sequence>
<dbReference type="OrthoDB" id="116805at2"/>
<keyword evidence="1" id="KW-0472">Membrane</keyword>
<keyword evidence="1" id="KW-1133">Transmembrane helix</keyword>
<feature type="transmembrane region" description="Helical" evidence="1">
    <location>
        <begin position="62"/>
        <end position="84"/>
    </location>
</feature>
<dbReference type="InterPro" id="IPR003675">
    <property type="entry name" value="Rce1/LyrA-like_dom"/>
</dbReference>
<dbReference type="GO" id="GO:0004175">
    <property type="term" value="F:endopeptidase activity"/>
    <property type="evidence" value="ECO:0007669"/>
    <property type="project" value="UniProtKB-ARBA"/>
</dbReference>
<evidence type="ECO:0000259" key="2">
    <source>
        <dbReference type="Pfam" id="PF02517"/>
    </source>
</evidence>
<dbReference type="EMBL" id="OMOD01000188">
    <property type="protein sequence ID" value="SPF48928.1"/>
    <property type="molecule type" value="Genomic_DNA"/>
</dbReference>
<feature type="transmembrane region" description="Helical" evidence="1">
    <location>
        <begin position="150"/>
        <end position="166"/>
    </location>
</feature>
<evidence type="ECO:0000313" key="3">
    <source>
        <dbReference type="EMBL" id="SPF48928.1"/>
    </source>
</evidence>
<reference evidence="4" key="1">
    <citation type="submission" date="2018-02" db="EMBL/GenBank/DDBJ databases">
        <authorList>
            <person name="Hausmann B."/>
        </authorList>
    </citation>
    <scope>NUCLEOTIDE SEQUENCE [LARGE SCALE GENOMIC DNA]</scope>
    <source>
        <strain evidence="4">Peat soil MAG SbA1</strain>
    </source>
</reference>
<dbReference type="Proteomes" id="UP000238701">
    <property type="component" value="Unassembled WGS sequence"/>
</dbReference>
<keyword evidence="1" id="KW-0812">Transmembrane</keyword>
<feature type="domain" description="CAAX prenyl protease 2/Lysostaphin resistance protein A-like" evidence="2">
    <location>
        <begin position="110"/>
        <end position="181"/>
    </location>
</feature>
<name>A0A2U3LAK4_9BACT</name>